<evidence type="ECO:0000256" key="1">
    <source>
        <dbReference type="ARBA" id="ARBA00004141"/>
    </source>
</evidence>
<evidence type="ECO:0000313" key="6">
    <source>
        <dbReference type="EMBL" id="TMQ60661.1"/>
    </source>
</evidence>
<dbReference type="HAMAP" id="MF_00902">
    <property type="entry name" value="TatC"/>
    <property type="match status" value="1"/>
</dbReference>
<evidence type="ECO:0000256" key="5">
    <source>
        <dbReference type="HAMAP-Rule" id="MF_00902"/>
    </source>
</evidence>
<protein>
    <recommendedName>
        <fullName evidence="5">Sec-independent protein translocase protein TatC</fullName>
    </recommendedName>
</protein>
<evidence type="ECO:0000256" key="2">
    <source>
        <dbReference type="ARBA" id="ARBA00022692"/>
    </source>
</evidence>
<reference evidence="6 7" key="1">
    <citation type="journal article" date="2019" name="Nat. Microbiol.">
        <title>Mediterranean grassland soil C-N compound turnover is dependent on rainfall and depth, and is mediated by genomically divergent microorganisms.</title>
        <authorList>
            <person name="Diamond S."/>
            <person name="Andeer P.F."/>
            <person name="Li Z."/>
            <person name="Crits-Christoph A."/>
            <person name="Burstein D."/>
            <person name="Anantharaman K."/>
            <person name="Lane K.R."/>
            <person name="Thomas B.C."/>
            <person name="Pan C."/>
            <person name="Northen T.R."/>
            <person name="Banfield J.F."/>
        </authorList>
    </citation>
    <scope>NUCLEOTIDE SEQUENCE [LARGE SCALE GENOMIC DNA]</scope>
    <source>
        <strain evidence="6">WS_6</strain>
    </source>
</reference>
<dbReference type="EMBL" id="VBOW01000013">
    <property type="protein sequence ID" value="TMQ60661.1"/>
    <property type="molecule type" value="Genomic_DNA"/>
</dbReference>
<sequence length="256" mass="28347">MIPPLLAVAQDPERPMSFLEHLEELRAAVWRSATIALVLIAGAWVFSGRLLDALILWLLRGERALALSPTEAFSARVEVALWTGGVVALPYVMFELWRFVAPGLKKNERRFAIPWMVASAALLYLGVAFALKLLLPMIVRMLQSFATGQIESRMSLLSLLHFSVKMAAGCGLLFQLPLVLCLLAWFGIASPKVLARQWRHAVFFIALAAAVVTPGDGPSMLILSAPLILLYFVSLVFAWAIWRGRWKGRREPGELG</sequence>
<keyword evidence="5" id="KW-0813">Transport</keyword>
<keyword evidence="3 5" id="KW-1133">Transmembrane helix</keyword>
<feature type="transmembrane region" description="Helical" evidence="5">
    <location>
        <begin position="221"/>
        <end position="242"/>
    </location>
</feature>
<comment type="subunit">
    <text evidence="5">Forms a complex with TatA.</text>
</comment>
<comment type="function">
    <text evidence="5">Part of the twin-arginine translocation (Tat) system that transports large folded proteins containing a characteristic twin-arginine motif in their signal peptide across membranes.</text>
</comment>
<dbReference type="AlphaFoldDB" id="A0A538TAI9"/>
<feature type="transmembrane region" description="Helical" evidence="5">
    <location>
        <begin position="112"/>
        <end position="139"/>
    </location>
</feature>
<dbReference type="Pfam" id="PF00902">
    <property type="entry name" value="TatC"/>
    <property type="match status" value="1"/>
</dbReference>
<dbReference type="NCBIfam" id="TIGR00945">
    <property type="entry name" value="tatC"/>
    <property type="match status" value="1"/>
</dbReference>
<comment type="caution">
    <text evidence="6">The sequence shown here is derived from an EMBL/GenBank/DDBJ whole genome shotgun (WGS) entry which is preliminary data.</text>
</comment>
<comment type="similarity">
    <text evidence="5">Belongs to the TatC family.</text>
</comment>
<gene>
    <name evidence="5 6" type="primary">tatC</name>
    <name evidence="6" type="ORF">E6K76_01295</name>
</gene>
<comment type="subcellular location">
    <subcellularLocation>
        <location evidence="5">Cell membrane</location>
        <topology evidence="5">Multi-pass membrane protein</topology>
    </subcellularLocation>
    <subcellularLocation>
        <location evidence="1">Membrane</location>
        <topology evidence="1">Multi-pass membrane protein</topology>
    </subcellularLocation>
</comment>
<keyword evidence="2 5" id="KW-0812">Transmembrane</keyword>
<evidence type="ECO:0000256" key="4">
    <source>
        <dbReference type="ARBA" id="ARBA00023136"/>
    </source>
</evidence>
<dbReference type="GO" id="GO:0065002">
    <property type="term" value="P:intracellular protein transmembrane transport"/>
    <property type="evidence" value="ECO:0007669"/>
    <property type="project" value="TreeGrafter"/>
</dbReference>
<keyword evidence="5" id="KW-1003">Cell membrane</keyword>
<dbReference type="GO" id="GO:0009977">
    <property type="term" value="F:proton motive force dependent protein transmembrane transporter activity"/>
    <property type="evidence" value="ECO:0007669"/>
    <property type="project" value="TreeGrafter"/>
</dbReference>
<evidence type="ECO:0000256" key="3">
    <source>
        <dbReference type="ARBA" id="ARBA00022989"/>
    </source>
</evidence>
<feature type="transmembrane region" description="Helical" evidence="5">
    <location>
        <begin position="198"/>
        <end position="215"/>
    </location>
</feature>
<feature type="transmembrane region" description="Helical" evidence="5">
    <location>
        <begin position="79"/>
        <end position="100"/>
    </location>
</feature>
<dbReference type="Proteomes" id="UP000316852">
    <property type="component" value="Unassembled WGS sequence"/>
</dbReference>
<dbReference type="PANTHER" id="PTHR30371:SF0">
    <property type="entry name" value="SEC-INDEPENDENT PROTEIN TRANSLOCASE PROTEIN TATC, CHLOROPLASTIC-RELATED"/>
    <property type="match status" value="1"/>
</dbReference>
<keyword evidence="5" id="KW-0811">Translocation</keyword>
<dbReference type="GO" id="GO:0043953">
    <property type="term" value="P:protein transport by the Tat complex"/>
    <property type="evidence" value="ECO:0007669"/>
    <property type="project" value="UniProtKB-UniRule"/>
</dbReference>
<proteinExistence type="inferred from homology"/>
<accession>A0A538TAI9</accession>
<feature type="transmembrane region" description="Helical" evidence="5">
    <location>
        <begin position="35"/>
        <end position="59"/>
    </location>
</feature>
<dbReference type="PRINTS" id="PR01840">
    <property type="entry name" value="TATCFAMILY"/>
</dbReference>
<evidence type="ECO:0000313" key="7">
    <source>
        <dbReference type="Proteomes" id="UP000316852"/>
    </source>
</evidence>
<dbReference type="PANTHER" id="PTHR30371">
    <property type="entry name" value="SEC-INDEPENDENT PROTEIN TRANSLOCASE PROTEIN TATC"/>
    <property type="match status" value="1"/>
</dbReference>
<organism evidence="6 7">
    <name type="scientific">Eiseniibacteriota bacterium</name>
    <dbReference type="NCBI Taxonomy" id="2212470"/>
    <lineage>
        <taxon>Bacteria</taxon>
        <taxon>Candidatus Eiseniibacteriota</taxon>
    </lineage>
</organism>
<dbReference type="GO" id="GO:0033281">
    <property type="term" value="C:TAT protein transport complex"/>
    <property type="evidence" value="ECO:0007669"/>
    <property type="project" value="UniProtKB-UniRule"/>
</dbReference>
<dbReference type="InterPro" id="IPR002033">
    <property type="entry name" value="TatC"/>
</dbReference>
<keyword evidence="4 5" id="KW-0472">Membrane</keyword>
<feature type="transmembrane region" description="Helical" evidence="5">
    <location>
        <begin position="159"/>
        <end position="186"/>
    </location>
</feature>
<keyword evidence="5" id="KW-0653">Protein transport</keyword>
<name>A0A538TAI9_UNCEI</name>